<evidence type="ECO:0000259" key="1">
    <source>
        <dbReference type="Pfam" id="PF17935"/>
    </source>
</evidence>
<organism evidence="2 3">
    <name type="scientific">Qipengyuania mesophila</name>
    <dbReference type="NCBI Taxonomy" id="2867246"/>
    <lineage>
        <taxon>Bacteria</taxon>
        <taxon>Pseudomonadati</taxon>
        <taxon>Pseudomonadota</taxon>
        <taxon>Alphaproteobacteria</taxon>
        <taxon>Sphingomonadales</taxon>
        <taxon>Erythrobacteraceae</taxon>
        <taxon>Qipengyuania</taxon>
    </lineage>
</organism>
<dbReference type="SUPFAM" id="SSF48498">
    <property type="entry name" value="Tetracyclin repressor-like, C-terminal domain"/>
    <property type="match status" value="1"/>
</dbReference>
<reference evidence="2 3" key="1">
    <citation type="submission" date="2021-08" db="EMBL/GenBank/DDBJ databases">
        <title>Comparative Genomics Analysis of the Genus Qipengyuania Reveals Extensive Genetic Diversity and Metabolic Versatility, Including the Description of Fifteen Novel Species.</title>
        <authorList>
            <person name="Liu Y."/>
        </authorList>
    </citation>
    <scope>NUCLEOTIDE SEQUENCE [LARGE SCALE GENOMIC DNA]</scope>
    <source>
        <strain evidence="2 3">YG27</strain>
    </source>
</reference>
<sequence>MALMERTGEEVTRTRLAAELKIARARLDVVFPDEGDLLEAVTGEWFAPKLAVMDEVMASDLPPRRKMYEFFARRFRLLRQNFRDDPATFNLYVEMGERYFEYARSYIDLADHYLCELIAEAQADGFLAGLEVDTAMSLINQMVNCYLQPYMIAMIDDRLSEEKLALIVGAIFDGLDAKDGGARGTQDIRAA</sequence>
<gene>
    <name evidence="2" type="ORF">K3181_08495</name>
</gene>
<comment type="caution">
    <text evidence="2">The sequence shown here is derived from an EMBL/GenBank/DDBJ whole genome shotgun (WGS) entry which is preliminary data.</text>
</comment>
<dbReference type="Gene3D" id="1.10.357.10">
    <property type="entry name" value="Tetracycline Repressor, domain 2"/>
    <property type="match status" value="1"/>
</dbReference>
<feature type="domain" description="Tetracyclin repressor-like C-terminal" evidence="1">
    <location>
        <begin position="63"/>
        <end position="168"/>
    </location>
</feature>
<dbReference type="EMBL" id="JAIGNU010000001">
    <property type="protein sequence ID" value="MBX7501479.1"/>
    <property type="molecule type" value="Genomic_DNA"/>
</dbReference>
<dbReference type="Proteomes" id="UP000782554">
    <property type="component" value="Unassembled WGS sequence"/>
</dbReference>
<dbReference type="Pfam" id="PF17935">
    <property type="entry name" value="TetR_C_27"/>
    <property type="match status" value="1"/>
</dbReference>
<keyword evidence="3" id="KW-1185">Reference proteome</keyword>
<accession>A0ABS7JV52</accession>
<name>A0ABS7JV52_9SPHN</name>
<dbReference type="InterPro" id="IPR041478">
    <property type="entry name" value="TetR_C_27"/>
</dbReference>
<proteinExistence type="predicted"/>
<evidence type="ECO:0000313" key="2">
    <source>
        <dbReference type="EMBL" id="MBX7501479.1"/>
    </source>
</evidence>
<dbReference type="InterPro" id="IPR036271">
    <property type="entry name" value="Tet_transcr_reg_TetR-rel_C_sf"/>
</dbReference>
<protein>
    <recommendedName>
        <fullName evidence="1">Tetracyclin repressor-like C-terminal domain-containing protein</fullName>
    </recommendedName>
</protein>
<evidence type="ECO:0000313" key="3">
    <source>
        <dbReference type="Proteomes" id="UP000782554"/>
    </source>
</evidence>